<accession>A0A2R6S2B8</accession>
<reference evidence="1 2" key="1">
    <citation type="submission" date="2017-07" db="EMBL/GenBank/DDBJ databases">
        <title>An improved, manually edited Actinidia chinensis var. chinensis (kiwifruit) genome highlights the challenges associated with draft genomes and gene prediction in plants.</title>
        <authorList>
            <person name="Pilkington S."/>
            <person name="Crowhurst R."/>
            <person name="Hilario E."/>
            <person name="Nardozza S."/>
            <person name="Fraser L."/>
            <person name="Peng Y."/>
            <person name="Gunaseelan K."/>
            <person name="Simpson R."/>
            <person name="Tahir J."/>
            <person name="Deroles S."/>
            <person name="Templeton K."/>
            <person name="Luo Z."/>
            <person name="Davy M."/>
            <person name="Cheng C."/>
            <person name="Mcneilage M."/>
            <person name="Scaglione D."/>
            <person name="Liu Y."/>
            <person name="Zhang Q."/>
            <person name="Datson P."/>
            <person name="De Silva N."/>
            <person name="Gardiner S."/>
            <person name="Bassett H."/>
            <person name="Chagne D."/>
            <person name="Mccallum J."/>
            <person name="Dzierzon H."/>
            <person name="Deng C."/>
            <person name="Wang Y.-Y."/>
            <person name="Barron N."/>
            <person name="Manako K."/>
            <person name="Bowen J."/>
            <person name="Foster T."/>
            <person name="Erridge Z."/>
            <person name="Tiffin H."/>
            <person name="Waite C."/>
            <person name="Davies K."/>
            <person name="Grierson E."/>
            <person name="Laing W."/>
            <person name="Kirk R."/>
            <person name="Chen X."/>
            <person name="Wood M."/>
            <person name="Montefiori M."/>
            <person name="Brummell D."/>
            <person name="Schwinn K."/>
            <person name="Catanach A."/>
            <person name="Fullerton C."/>
            <person name="Li D."/>
            <person name="Meiyalaghan S."/>
            <person name="Nieuwenhuizen N."/>
            <person name="Read N."/>
            <person name="Prakash R."/>
            <person name="Hunter D."/>
            <person name="Zhang H."/>
            <person name="Mckenzie M."/>
            <person name="Knabel M."/>
            <person name="Harris A."/>
            <person name="Allan A."/>
            <person name="Chen A."/>
            <person name="Janssen B."/>
            <person name="Plunkett B."/>
            <person name="Dwamena C."/>
            <person name="Voogd C."/>
            <person name="Leif D."/>
            <person name="Lafferty D."/>
            <person name="Souleyre E."/>
            <person name="Varkonyi-Gasic E."/>
            <person name="Gambi F."/>
            <person name="Hanley J."/>
            <person name="Yao J.-L."/>
            <person name="Cheung J."/>
            <person name="David K."/>
            <person name="Warren B."/>
            <person name="Marsh K."/>
            <person name="Snowden K."/>
            <person name="Lin-Wang K."/>
            <person name="Brian L."/>
            <person name="Martinez-Sanchez M."/>
            <person name="Wang M."/>
            <person name="Ileperuma N."/>
            <person name="Macnee N."/>
            <person name="Campin R."/>
            <person name="Mcatee P."/>
            <person name="Drummond R."/>
            <person name="Espley R."/>
            <person name="Ireland H."/>
            <person name="Wu R."/>
            <person name="Atkinson R."/>
            <person name="Karunairetnam S."/>
            <person name="Bulley S."/>
            <person name="Chunkath S."/>
            <person name="Hanley Z."/>
            <person name="Storey R."/>
            <person name="Thrimawithana A."/>
            <person name="Thomson S."/>
            <person name="David C."/>
            <person name="Testolin R."/>
        </authorList>
    </citation>
    <scope>NUCLEOTIDE SEQUENCE [LARGE SCALE GENOMIC DNA]</scope>
    <source>
        <strain evidence="2">cv. Red5</strain>
        <tissue evidence="1">Young leaf</tissue>
    </source>
</reference>
<comment type="caution">
    <text evidence="1">The sequence shown here is derived from an EMBL/GenBank/DDBJ whole genome shotgun (WGS) entry which is preliminary data.</text>
</comment>
<gene>
    <name evidence="1" type="ORF">CEY00_Acc00930</name>
</gene>
<dbReference type="OrthoDB" id="1749046at2759"/>
<dbReference type="STRING" id="1590841.A0A2R6S2B8"/>
<protein>
    <submittedName>
        <fullName evidence="1">THO complex subunit like</fullName>
    </submittedName>
</protein>
<organism evidence="1 2">
    <name type="scientific">Actinidia chinensis var. chinensis</name>
    <name type="common">Chinese soft-hair kiwi</name>
    <dbReference type="NCBI Taxonomy" id="1590841"/>
    <lineage>
        <taxon>Eukaryota</taxon>
        <taxon>Viridiplantae</taxon>
        <taxon>Streptophyta</taxon>
        <taxon>Embryophyta</taxon>
        <taxon>Tracheophyta</taxon>
        <taxon>Spermatophyta</taxon>
        <taxon>Magnoliopsida</taxon>
        <taxon>eudicotyledons</taxon>
        <taxon>Gunneridae</taxon>
        <taxon>Pentapetalae</taxon>
        <taxon>asterids</taxon>
        <taxon>Ericales</taxon>
        <taxon>Actinidiaceae</taxon>
        <taxon>Actinidia</taxon>
    </lineage>
</organism>
<dbReference type="InParanoid" id="A0A2R6S2B8"/>
<evidence type="ECO:0000313" key="2">
    <source>
        <dbReference type="Proteomes" id="UP000241394"/>
    </source>
</evidence>
<dbReference type="Proteomes" id="UP000241394">
    <property type="component" value="Chromosome LG1"/>
</dbReference>
<dbReference type="AlphaFoldDB" id="A0A2R6S2B8"/>
<proteinExistence type="predicted"/>
<dbReference type="EMBL" id="NKQK01000001">
    <property type="protein sequence ID" value="PSS36418.1"/>
    <property type="molecule type" value="Genomic_DNA"/>
</dbReference>
<sequence length="99" mass="10735">MGLAVDCRNWDEEAYRSSIVGERESQCRTVFRTAFPPSPDPNPNPDLIVAASSDDSVNSYSLSSLLSSLPLGFGNDRGQNLLGRLTMSNFVGTTNMLCC</sequence>
<reference evidence="2" key="2">
    <citation type="journal article" date="2018" name="BMC Genomics">
        <title>A manually annotated Actinidia chinensis var. chinensis (kiwifruit) genome highlights the challenges associated with draft genomes and gene prediction in plants.</title>
        <authorList>
            <person name="Pilkington S.M."/>
            <person name="Crowhurst R."/>
            <person name="Hilario E."/>
            <person name="Nardozza S."/>
            <person name="Fraser L."/>
            <person name="Peng Y."/>
            <person name="Gunaseelan K."/>
            <person name="Simpson R."/>
            <person name="Tahir J."/>
            <person name="Deroles S.C."/>
            <person name="Templeton K."/>
            <person name="Luo Z."/>
            <person name="Davy M."/>
            <person name="Cheng C."/>
            <person name="McNeilage M."/>
            <person name="Scaglione D."/>
            <person name="Liu Y."/>
            <person name="Zhang Q."/>
            <person name="Datson P."/>
            <person name="De Silva N."/>
            <person name="Gardiner S.E."/>
            <person name="Bassett H."/>
            <person name="Chagne D."/>
            <person name="McCallum J."/>
            <person name="Dzierzon H."/>
            <person name="Deng C."/>
            <person name="Wang Y.Y."/>
            <person name="Barron L."/>
            <person name="Manako K."/>
            <person name="Bowen J."/>
            <person name="Foster T.M."/>
            <person name="Erridge Z.A."/>
            <person name="Tiffin H."/>
            <person name="Waite C.N."/>
            <person name="Davies K.M."/>
            <person name="Grierson E.P."/>
            <person name="Laing W.A."/>
            <person name="Kirk R."/>
            <person name="Chen X."/>
            <person name="Wood M."/>
            <person name="Montefiori M."/>
            <person name="Brummell D.A."/>
            <person name="Schwinn K.E."/>
            <person name="Catanach A."/>
            <person name="Fullerton C."/>
            <person name="Li D."/>
            <person name="Meiyalaghan S."/>
            <person name="Nieuwenhuizen N."/>
            <person name="Read N."/>
            <person name="Prakash R."/>
            <person name="Hunter D."/>
            <person name="Zhang H."/>
            <person name="McKenzie M."/>
            <person name="Knabel M."/>
            <person name="Harris A."/>
            <person name="Allan A.C."/>
            <person name="Gleave A."/>
            <person name="Chen A."/>
            <person name="Janssen B.J."/>
            <person name="Plunkett B."/>
            <person name="Ampomah-Dwamena C."/>
            <person name="Voogd C."/>
            <person name="Leif D."/>
            <person name="Lafferty D."/>
            <person name="Souleyre E.J.F."/>
            <person name="Varkonyi-Gasic E."/>
            <person name="Gambi F."/>
            <person name="Hanley J."/>
            <person name="Yao J.L."/>
            <person name="Cheung J."/>
            <person name="David K.M."/>
            <person name="Warren B."/>
            <person name="Marsh K."/>
            <person name="Snowden K.C."/>
            <person name="Lin-Wang K."/>
            <person name="Brian L."/>
            <person name="Martinez-Sanchez M."/>
            <person name="Wang M."/>
            <person name="Ileperuma N."/>
            <person name="Macnee N."/>
            <person name="Campin R."/>
            <person name="McAtee P."/>
            <person name="Drummond R.S.M."/>
            <person name="Espley R.V."/>
            <person name="Ireland H.S."/>
            <person name="Wu R."/>
            <person name="Atkinson R.G."/>
            <person name="Karunairetnam S."/>
            <person name="Bulley S."/>
            <person name="Chunkath S."/>
            <person name="Hanley Z."/>
            <person name="Storey R."/>
            <person name="Thrimawithana A.H."/>
            <person name="Thomson S."/>
            <person name="David C."/>
            <person name="Testolin R."/>
            <person name="Huang H."/>
            <person name="Hellens R.P."/>
            <person name="Schaffer R.J."/>
        </authorList>
    </citation>
    <scope>NUCLEOTIDE SEQUENCE [LARGE SCALE GENOMIC DNA]</scope>
    <source>
        <strain evidence="2">cv. Red5</strain>
    </source>
</reference>
<keyword evidence="2" id="KW-1185">Reference proteome</keyword>
<evidence type="ECO:0000313" key="1">
    <source>
        <dbReference type="EMBL" id="PSS36418.1"/>
    </source>
</evidence>
<name>A0A2R6S2B8_ACTCC</name>
<dbReference type="Gramene" id="PSS36418">
    <property type="protein sequence ID" value="PSS36418"/>
    <property type="gene ID" value="CEY00_Acc00930"/>
</dbReference>